<dbReference type="PANTHER" id="PTHR43601:SF17">
    <property type="entry name" value="THIOREDOXIN-LIKE 1-2, CHLOROPLASTIC"/>
    <property type="match status" value="1"/>
</dbReference>
<dbReference type="PANTHER" id="PTHR43601">
    <property type="entry name" value="THIOREDOXIN, MITOCHONDRIAL"/>
    <property type="match status" value="1"/>
</dbReference>
<feature type="domain" description="Thioredoxin" evidence="3">
    <location>
        <begin position="63"/>
        <end position="202"/>
    </location>
</feature>
<proteinExistence type="inferred from homology"/>
<evidence type="ECO:0000313" key="4">
    <source>
        <dbReference type="EMBL" id="KAK6117943.1"/>
    </source>
</evidence>
<dbReference type="CDD" id="cd02947">
    <property type="entry name" value="TRX_family"/>
    <property type="match status" value="1"/>
</dbReference>
<dbReference type="Proteomes" id="UP001318860">
    <property type="component" value="Unassembled WGS sequence"/>
</dbReference>
<organism evidence="4 5">
    <name type="scientific">Rehmannia glutinosa</name>
    <name type="common">Chinese foxglove</name>
    <dbReference type="NCBI Taxonomy" id="99300"/>
    <lineage>
        <taxon>Eukaryota</taxon>
        <taxon>Viridiplantae</taxon>
        <taxon>Streptophyta</taxon>
        <taxon>Embryophyta</taxon>
        <taxon>Tracheophyta</taxon>
        <taxon>Spermatophyta</taxon>
        <taxon>Magnoliopsida</taxon>
        <taxon>eudicotyledons</taxon>
        <taxon>Gunneridae</taxon>
        <taxon>Pentapetalae</taxon>
        <taxon>asterids</taxon>
        <taxon>lamiids</taxon>
        <taxon>Lamiales</taxon>
        <taxon>Orobanchaceae</taxon>
        <taxon>Rehmannieae</taxon>
        <taxon>Rehmannia</taxon>
    </lineage>
</organism>
<comment type="caution">
    <text evidence="4">The sequence shown here is derived from an EMBL/GenBank/DDBJ whole genome shotgun (WGS) entry which is preliminary data.</text>
</comment>
<evidence type="ECO:0000256" key="1">
    <source>
        <dbReference type="ARBA" id="ARBA00008987"/>
    </source>
</evidence>
<dbReference type="InterPro" id="IPR036249">
    <property type="entry name" value="Thioredoxin-like_sf"/>
</dbReference>
<accession>A0ABR0U5Z6</accession>
<dbReference type="Pfam" id="PF00085">
    <property type="entry name" value="Thioredoxin"/>
    <property type="match status" value="1"/>
</dbReference>
<dbReference type="PROSITE" id="PS51352">
    <property type="entry name" value="THIOREDOXIN_2"/>
    <property type="match status" value="1"/>
</dbReference>
<reference evidence="4 5" key="1">
    <citation type="journal article" date="2021" name="Comput. Struct. Biotechnol. J.">
        <title>De novo genome assembly of the potent medicinal plant Rehmannia glutinosa using nanopore technology.</title>
        <authorList>
            <person name="Ma L."/>
            <person name="Dong C."/>
            <person name="Song C."/>
            <person name="Wang X."/>
            <person name="Zheng X."/>
            <person name="Niu Y."/>
            <person name="Chen S."/>
            <person name="Feng W."/>
        </authorList>
    </citation>
    <scope>NUCLEOTIDE SEQUENCE [LARGE SCALE GENOMIC DNA]</scope>
    <source>
        <strain evidence="4">DH-2019</strain>
    </source>
</reference>
<name>A0ABR0U5Z6_REHGL</name>
<gene>
    <name evidence="4" type="ORF">DH2020_048306</name>
</gene>
<dbReference type="Gene3D" id="3.40.30.10">
    <property type="entry name" value="Glutaredoxin"/>
    <property type="match status" value="1"/>
</dbReference>
<keyword evidence="2" id="KW-0676">Redox-active center</keyword>
<evidence type="ECO:0000256" key="2">
    <source>
        <dbReference type="ARBA" id="ARBA00023284"/>
    </source>
</evidence>
<protein>
    <recommendedName>
        <fullName evidence="3">Thioredoxin domain-containing protein</fullName>
    </recommendedName>
</protein>
<keyword evidence="5" id="KW-1185">Reference proteome</keyword>
<evidence type="ECO:0000313" key="5">
    <source>
        <dbReference type="Proteomes" id="UP001318860"/>
    </source>
</evidence>
<dbReference type="SUPFAM" id="SSF52833">
    <property type="entry name" value="Thioredoxin-like"/>
    <property type="match status" value="1"/>
</dbReference>
<sequence>MSCCLKPGFSVYGSSEVIVKNRTSGSFRVCSSFETLQFRKSISREILGKPFDLSDQKLLTNYNIKPQKVDLVNAQPSVCVGKAQRWWEKTLQPNMVEIQSAQQLMEFLNNAGDKLVILDFYSPGCGGCKTLHPKICQLAEMNPNTIFLKLNYEQHKAMCYALHVHVLPFFRFYRGAEGRVCSFSCTNATIKKFKDALAKHGSDECGSLGPAKGLDESEVLALASIGLISTDLVLNANKDNKMDDLVINEIAMSTDELSKEDNAMVMAFS</sequence>
<comment type="similarity">
    <text evidence="1">Belongs to the thioredoxin family.</text>
</comment>
<dbReference type="InterPro" id="IPR013766">
    <property type="entry name" value="Thioredoxin_domain"/>
</dbReference>
<evidence type="ECO:0000259" key="3">
    <source>
        <dbReference type="PROSITE" id="PS51352"/>
    </source>
</evidence>
<dbReference type="EMBL" id="JABTTQ020003390">
    <property type="protein sequence ID" value="KAK6117943.1"/>
    <property type="molecule type" value="Genomic_DNA"/>
</dbReference>